<dbReference type="EMBL" id="LCHM01000044">
    <property type="protein sequence ID" value="KKT36114.1"/>
    <property type="molecule type" value="Genomic_DNA"/>
</dbReference>
<evidence type="ECO:0008006" key="4">
    <source>
        <dbReference type="Google" id="ProtNLM"/>
    </source>
</evidence>
<protein>
    <recommendedName>
        <fullName evidence="4">Clan AA aspartic protease</fullName>
    </recommendedName>
</protein>
<organism evidence="2 3">
    <name type="scientific">Candidatus Gottesmanbacteria bacterium GW2011_GWB1_44_11c</name>
    <dbReference type="NCBI Taxonomy" id="1618447"/>
    <lineage>
        <taxon>Bacteria</taxon>
        <taxon>Candidatus Gottesmaniibacteriota</taxon>
    </lineage>
</organism>
<proteinExistence type="predicted"/>
<feature type="compositionally biased region" description="Basic residues" evidence="1">
    <location>
        <begin position="144"/>
        <end position="157"/>
    </location>
</feature>
<evidence type="ECO:0000313" key="2">
    <source>
        <dbReference type="EMBL" id="KKT36114.1"/>
    </source>
</evidence>
<dbReference type="Gene3D" id="2.40.70.10">
    <property type="entry name" value="Acid Proteases"/>
    <property type="match status" value="1"/>
</dbReference>
<dbReference type="Proteomes" id="UP000034617">
    <property type="component" value="Unassembled WGS sequence"/>
</dbReference>
<evidence type="ECO:0000313" key="3">
    <source>
        <dbReference type="Proteomes" id="UP000034617"/>
    </source>
</evidence>
<reference evidence="2 3" key="1">
    <citation type="journal article" date="2015" name="Nature">
        <title>rRNA introns, odd ribosomes, and small enigmatic genomes across a large radiation of phyla.</title>
        <authorList>
            <person name="Brown C.T."/>
            <person name="Hug L.A."/>
            <person name="Thomas B.C."/>
            <person name="Sharon I."/>
            <person name="Castelle C.J."/>
            <person name="Singh A."/>
            <person name="Wilkins M.J."/>
            <person name="Williams K.H."/>
            <person name="Banfield J.F."/>
        </authorList>
    </citation>
    <scope>NUCLEOTIDE SEQUENCE [LARGE SCALE GENOMIC DNA]</scope>
</reference>
<gene>
    <name evidence="2" type="ORF">UW22_C0044G0009</name>
</gene>
<name>A0A0G1JL12_9BACT</name>
<dbReference type="AlphaFoldDB" id="A0A0G1JL12"/>
<evidence type="ECO:0000256" key="1">
    <source>
        <dbReference type="SAM" id="MobiDB-lite"/>
    </source>
</evidence>
<dbReference type="InterPro" id="IPR021109">
    <property type="entry name" value="Peptidase_aspartic_dom_sf"/>
</dbReference>
<comment type="caution">
    <text evidence="2">The sequence shown here is derived from an EMBL/GenBank/DDBJ whole genome shotgun (WGS) entry which is preliminary data.</text>
</comment>
<feature type="region of interest" description="Disordered" evidence="1">
    <location>
        <begin position="131"/>
        <end position="157"/>
    </location>
</feature>
<accession>A0A0G1JL12</accession>
<sequence>MISLERKIPMILTGRIDEKNQLWVSMTVGGLHSKQTIEALIDTGFNGELLLPLQIAIPLGLQLAGAAPYRLADGSISQQMLFTANIGWGTTSRTATVNVVNSDTALIGGGLLHGYILLVDFQKKQLVIKEPGVDEPSPSQPPSKKSKSSTLKKKGGK</sequence>